<dbReference type="RefSeq" id="WP_221289594.1">
    <property type="nucleotide sequence ID" value="NZ_AP024597.1"/>
</dbReference>
<evidence type="ECO:0000313" key="1">
    <source>
        <dbReference type="EMBL" id="BCU69584.1"/>
    </source>
</evidence>
<dbReference type="AlphaFoldDB" id="A0A8D5ZHC8"/>
<sequence length="160" mass="17768">MIRWGLLLLSIGLTLVFLSFTTIGSNSHLTANFLHSYSIDVPEFVRCIHISIVENKSDLKAVVMVYNGTDSYEVSTPYSTYTSSGKYEFFVVKEINTTDGKVVNTTDYYNVTLFLRVVKSYLVNDPKSILLQGTGLSVIGAVLSVKDLLQLLDKKVPRGS</sequence>
<protein>
    <submittedName>
        <fullName evidence="1">Uncharacterized protein</fullName>
    </submittedName>
</protein>
<reference evidence="1 2" key="1">
    <citation type="submission" date="2021-04" db="EMBL/GenBank/DDBJ databases">
        <title>Complete genome sequence of Stygiolobus sp. KN-1.</title>
        <authorList>
            <person name="Nakamura K."/>
            <person name="Sakai H."/>
            <person name="Kurosawa N."/>
        </authorList>
    </citation>
    <scope>NUCLEOTIDE SEQUENCE [LARGE SCALE GENOMIC DNA]</scope>
    <source>
        <strain evidence="1 2">KN-1</strain>
    </source>
</reference>
<dbReference type="EMBL" id="AP024597">
    <property type="protein sequence ID" value="BCU69584.1"/>
    <property type="molecule type" value="Genomic_DNA"/>
</dbReference>
<proteinExistence type="predicted"/>
<organism evidence="1 2">
    <name type="scientific">Stygiolobus caldivivus</name>
    <dbReference type="NCBI Taxonomy" id="2824673"/>
    <lineage>
        <taxon>Archaea</taxon>
        <taxon>Thermoproteota</taxon>
        <taxon>Thermoprotei</taxon>
        <taxon>Sulfolobales</taxon>
        <taxon>Sulfolobaceae</taxon>
        <taxon>Stygiolobus</taxon>
    </lineage>
</organism>
<dbReference type="GeneID" id="66162634"/>
<keyword evidence="2" id="KW-1185">Reference proteome</keyword>
<gene>
    <name evidence="1" type="ORF">KN1_08810</name>
</gene>
<accession>A0A8D5ZHC8</accession>
<dbReference type="Proteomes" id="UP000825123">
    <property type="component" value="Chromosome"/>
</dbReference>
<evidence type="ECO:0000313" key="2">
    <source>
        <dbReference type="Proteomes" id="UP000825123"/>
    </source>
</evidence>
<name>A0A8D5ZHC8_9CREN</name>
<dbReference type="KEGG" id="csty:KN1_08810"/>